<accession>A0A6J5L740</accession>
<dbReference type="EMBL" id="LR796237">
    <property type="protein sequence ID" value="CAB4129915.1"/>
    <property type="molecule type" value="Genomic_DNA"/>
</dbReference>
<gene>
    <name evidence="1" type="ORF">UFOVP116_177</name>
</gene>
<name>A0A6J5L740_9CAUD</name>
<reference evidence="1" key="1">
    <citation type="submission" date="2020-04" db="EMBL/GenBank/DDBJ databases">
        <authorList>
            <person name="Chiriac C."/>
            <person name="Salcher M."/>
            <person name="Ghai R."/>
            <person name="Kavagutti S V."/>
        </authorList>
    </citation>
    <scope>NUCLEOTIDE SEQUENCE</scope>
</reference>
<sequence>MTSYITKTTWLGLEYGCRVYYGDKLVVEGRCQTRAEIGATYRDLLRTLDKLDGDEFTSAARKRKYREGNPMASVKHYWRGKRDF</sequence>
<protein>
    <submittedName>
        <fullName evidence="1">Uncharacterized protein</fullName>
    </submittedName>
</protein>
<proteinExistence type="predicted"/>
<organism evidence="1">
    <name type="scientific">uncultured Caudovirales phage</name>
    <dbReference type="NCBI Taxonomy" id="2100421"/>
    <lineage>
        <taxon>Viruses</taxon>
        <taxon>Duplodnaviria</taxon>
        <taxon>Heunggongvirae</taxon>
        <taxon>Uroviricota</taxon>
        <taxon>Caudoviricetes</taxon>
        <taxon>Peduoviridae</taxon>
        <taxon>Maltschvirus</taxon>
        <taxon>Maltschvirus maltsch</taxon>
    </lineage>
</organism>
<evidence type="ECO:0000313" key="1">
    <source>
        <dbReference type="EMBL" id="CAB4129915.1"/>
    </source>
</evidence>